<dbReference type="PROSITE" id="PS00658">
    <property type="entry name" value="FORK_HEAD_2"/>
    <property type="match status" value="1"/>
</dbReference>
<dbReference type="AlphaFoldDB" id="A0A813Z848"/>
<evidence type="ECO:0000313" key="9">
    <source>
        <dbReference type="EMBL" id="CAF3565069.1"/>
    </source>
</evidence>
<evidence type="ECO:0000313" key="11">
    <source>
        <dbReference type="Proteomes" id="UP000663829"/>
    </source>
</evidence>
<keyword evidence="2 4" id="KW-0238">DNA-binding</keyword>
<protein>
    <recommendedName>
        <fullName evidence="6">Fork-head domain-containing protein</fullName>
    </recommendedName>
</protein>
<dbReference type="Proteomes" id="UP000682733">
    <property type="component" value="Unassembled WGS sequence"/>
</dbReference>
<dbReference type="PANTHER" id="PTHR11829">
    <property type="entry name" value="FORKHEAD BOX PROTEIN"/>
    <property type="match status" value="1"/>
</dbReference>
<dbReference type="InterPro" id="IPR030456">
    <property type="entry name" value="TF_fork_head_CS_2"/>
</dbReference>
<evidence type="ECO:0000313" key="10">
    <source>
        <dbReference type="EMBL" id="CAF3677918.1"/>
    </source>
</evidence>
<feature type="domain" description="Fork-head" evidence="6">
    <location>
        <begin position="103"/>
        <end position="197"/>
    </location>
</feature>
<dbReference type="EMBL" id="CAJNOQ010001428">
    <property type="protein sequence ID" value="CAF0894270.1"/>
    <property type="molecule type" value="Genomic_DNA"/>
</dbReference>
<evidence type="ECO:0000256" key="5">
    <source>
        <dbReference type="SAM" id="MobiDB-lite"/>
    </source>
</evidence>
<sequence length="452" mass="50617">MQTTSSKSSFISQSSNVDNTYTNTLPLAFGATACSVNSSVNTSAFTPNDDMWTTQAGMCSPYMQLAYNHSNGQTQPYSLPPNEKSTINSVAAVQFPRRFSASKPPFSYISLITLAINECPNRMCTLAEIYQFIQDRFPYYRQNQQRWQNSIRHSLSFNDCFVKVPRSADRPGKGSYWTLHPESGNMFENGCYLRRQKRFKCLKKDGMLLKDYGQKPNKKSNNGTKCPSPTDSGGGSDDYDSQGETCSASTTASPSETHQTNHHYVDYQNGHPYHHIERAMYETQLIDHQQDADNQSKSNSHDVMIKSEAYNQFSNSQLSSVAATTTSLVPPIHTLSINGHYTGNESTDNSYTTGTTTTKIPKQYDFSQLNPLDSQHFAMNPSAFQHPFTINSIINNEALMKYSHDLKPFYTDQMSAAAAAACSFFTPSATTTTDNLRNMTHGLQNDYYFTSQ</sequence>
<keyword evidence="11" id="KW-1185">Reference proteome</keyword>
<dbReference type="GO" id="GO:0000981">
    <property type="term" value="F:DNA-binding transcription factor activity, RNA polymerase II-specific"/>
    <property type="evidence" value="ECO:0007669"/>
    <property type="project" value="TreeGrafter"/>
</dbReference>
<evidence type="ECO:0000256" key="2">
    <source>
        <dbReference type="ARBA" id="ARBA00023125"/>
    </source>
</evidence>
<dbReference type="InterPro" id="IPR036390">
    <property type="entry name" value="WH_DNA-bd_sf"/>
</dbReference>
<feature type="DNA-binding region" description="Fork-head" evidence="4">
    <location>
        <begin position="103"/>
        <end position="197"/>
    </location>
</feature>
<name>A0A813Z848_9BILA</name>
<evidence type="ECO:0000313" key="8">
    <source>
        <dbReference type="EMBL" id="CAF0894270.1"/>
    </source>
</evidence>
<organism evidence="8 11">
    <name type="scientific">Didymodactylos carnosus</name>
    <dbReference type="NCBI Taxonomy" id="1234261"/>
    <lineage>
        <taxon>Eukaryota</taxon>
        <taxon>Metazoa</taxon>
        <taxon>Spiralia</taxon>
        <taxon>Gnathifera</taxon>
        <taxon>Rotifera</taxon>
        <taxon>Eurotatoria</taxon>
        <taxon>Bdelloidea</taxon>
        <taxon>Philodinida</taxon>
        <taxon>Philodinidae</taxon>
        <taxon>Didymodactylos</taxon>
    </lineage>
</organism>
<dbReference type="Proteomes" id="UP000681722">
    <property type="component" value="Unassembled WGS sequence"/>
</dbReference>
<dbReference type="PANTHER" id="PTHR11829:SF380">
    <property type="entry name" value="PROTEIN FORK HEAD"/>
    <property type="match status" value="1"/>
</dbReference>
<proteinExistence type="predicted"/>
<dbReference type="GO" id="GO:0005634">
    <property type="term" value="C:nucleus"/>
    <property type="evidence" value="ECO:0007669"/>
    <property type="project" value="UniProtKB-SubCell"/>
</dbReference>
<dbReference type="PROSITE" id="PS00657">
    <property type="entry name" value="FORK_HEAD_1"/>
    <property type="match status" value="1"/>
</dbReference>
<reference evidence="8" key="1">
    <citation type="submission" date="2021-02" db="EMBL/GenBank/DDBJ databases">
        <authorList>
            <person name="Nowell W R."/>
        </authorList>
    </citation>
    <scope>NUCLEOTIDE SEQUENCE</scope>
</reference>
<feature type="compositionally biased region" description="Polar residues" evidence="5">
    <location>
        <begin position="244"/>
        <end position="258"/>
    </location>
</feature>
<dbReference type="GO" id="GO:0009653">
    <property type="term" value="P:anatomical structure morphogenesis"/>
    <property type="evidence" value="ECO:0007669"/>
    <property type="project" value="TreeGrafter"/>
</dbReference>
<dbReference type="InterPro" id="IPR001766">
    <property type="entry name" value="Fork_head_dom"/>
</dbReference>
<dbReference type="SUPFAM" id="SSF46785">
    <property type="entry name" value="Winged helix' DNA-binding domain"/>
    <property type="match status" value="1"/>
</dbReference>
<dbReference type="EMBL" id="CAJOBA010000920">
    <property type="protein sequence ID" value="CAF3565069.1"/>
    <property type="molecule type" value="Genomic_DNA"/>
</dbReference>
<dbReference type="PROSITE" id="PS51257">
    <property type="entry name" value="PROKAR_LIPOPROTEIN"/>
    <property type="match status" value="1"/>
</dbReference>
<evidence type="ECO:0000313" key="7">
    <source>
        <dbReference type="EMBL" id="CAF0783213.1"/>
    </source>
</evidence>
<dbReference type="GO" id="GO:0000978">
    <property type="term" value="F:RNA polymerase II cis-regulatory region sequence-specific DNA binding"/>
    <property type="evidence" value="ECO:0007669"/>
    <property type="project" value="TreeGrafter"/>
</dbReference>
<feature type="region of interest" description="Disordered" evidence="5">
    <location>
        <begin position="212"/>
        <end position="263"/>
    </location>
</feature>
<dbReference type="Proteomes" id="UP000677228">
    <property type="component" value="Unassembled WGS sequence"/>
</dbReference>
<dbReference type="SMART" id="SM00339">
    <property type="entry name" value="FH"/>
    <property type="match status" value="1"/>
</dbReference>
<comment type="caution">
    <text evidence="8">The sequence shown here is derived from an EMBL/GenBank/DDBJ whole genome shotgun (WGS) entry which is preliminary data.</text>
</comment>
<dbReference type="InterPro" id="IPR036388">
    <property type="entry name" value="WH-like_DNA-bd_sf"/>
</dbReference>
<keyword evidence="3 4" id="KW-0539">Nucleus</keyword>
<evidence type="ECO:0000256" key="4">
    <source>
        <dbReference type="PROSITE-ProRule" id="PRU00089"/>
    </source>
</evidence>
<evidence type="ECO:0000256" key="1">
    <source>
        <dbReference type="ARBA" id="ARBA00004123"/>
    </source>
</evidence>
<dbReference type="GO" id="GO:0030154">
    <property type="term" value="P:cell differentiation"/>
    <property type="evidence" value="ECO:0007669"/>
    <property type="project" value="TreeGrafter"/>
</dbReference>
<dbReference type="EMBL" id="CAJOBC010001428">
    <property type="protein sequence ID" value="CAF3677918.1"/>
    <property type="molecule type" value="Genomic_DNA"/>
</dbReference>
<evidence type="ECO:0000256" key="3">
    <source>
        <dbReference type="ARBA" id="ARBA00023242"/>
    </source>
</evidence>
<dbReference type="PROSITE" id="PS50039">
    <property type="entry name" value="FORK_HEAD_3"/>
    <property type="match status" value="1"/>
</dbReference>
<dbReference type="OrthoDB" id="5954824at2759"/>
<dbReference type="EMBL" id="CAJNOK010000920">
    <property type="protein sequence ID" value="CAF0783213.1"/>
    <property type="molecule type" value="Genomic_DNA"/>
</dbReference>
<dbReference type="InterPro" id="IPR018122">
    <property type="entry name" value="TF_fork_head_CS_1"/>
</dbReference>
<gene>
    <name evidence="8" type="ORF">GPM918_LOCUS8289</name>
    <name evidence="7" type="ORF">OVA965_LOCUS3725</name>
    <name evidence="10" type="ORF">SRO942_LOCUS8289</name>
    <name evidence="9" type="ORF">TMI583_LOCUS3723</name>
</gene>
<comment type="subcellular location">
    <subcellularLocation>
        <location evidence="1 4">Nucleus</location>
    </subcellularLocation>
</comment>
<evidence type="ECO:0000259" key="6">
    <source>
        <dbReference type="PROSITE" id="PS50039"/>
    </source>
</evidence>
<dbReference type="PRINTS" id="PR00053">
    <property type="entry name" value="FORKHEAD"/>
</dbReference>
<dbReference type="InterPro" id="IPR050211">
    <property type="entry name" value="FOX_domain-containing"/>
</dbReference>
<dbReference type="FunFam" id="1.10.10.10:FF:000042">
    <property type="entry name" value="hepatocyte nuclear factor 3-beta"/>
    <property type="match status" value="1"/>
</dbReference>
<dbReference type="Gene3D" id="1.10.10.10">
    <property type="entry name" value="Winged helix-like DNA-binding domain superfamily/Winged helix DNA-binding domain"/>
    <property type="match status" value="1"/>
</dbReference>
<dbReference type="Pfam" id="PF00250">
    <property type="entry name" value="Forkhead"/>
    <property type="match status" value="1"/>
</dbReference>
<dbReference type="Proteomes" id="UP000663829">
    <property type="component" value="Unassembled WGS sequence"/>
</dbReference>
<accession>A0A813Z848</accession>